<proteinExistence type="predicted"/>
<keyword evidence="1" id="KW-0472">Membrane</keyword>
<gene>
    <name evidence="3" type="ORF">SAMN02745196_00613</name>
</gene>
<dbReference type="Pfam" id="PF04246">
    <property type="entry name" value="RseC_MucC"/>
    <property type="match status" value="1"/>
</dbReference>
<evidence type="ECO:0000259" key="2">
    <source>
        <dbReference type="PROSITE" id="PS51379"/>
    </source>
</evidence>
<feature type="transmembrane region" description="Helical" evidence="1">
    <location>
        <begin position="71"/>
        <end position="90"/>
    </location>
</feature>
<accession>A0A1M5TK39</accession>
<feature type="domain" description="4Fe-4S ferredoxin-type" evidence="2">
    <location>
        <begin position="16"/>
        <end position="46"/>
    </location>
</feature>
<name>A0A1M5TK39_9CLOT</name>
<dbReference type="STRING" id="1121306.SAMN02745196_00613"/>
<dbReference type="AlphaFoldDB" id="A0A1M5TK39"/>
<evidence type="ECO:0000313" key="3">
    <source>
        <dbReference type="EMBL" id="SHH51030.1"/>
    </source>
</evidence>
<dbReference type="RefSeq" id="WP_072829923.1">
    <property type="nucleotide sequence ID" value="NZ_FQXP01000003.1"/>
</dbReference>
<protein>
    <submittedName>
        <fullName evidence="3">Positive regulator of sigma(E), RseC/MucC</fullName>
    </submittedName>
</protein>
<sequence length="132" mass="14425">MKESGRVKAIKGNQAMVAFIKKSGCGGNCGSCGGGCPKDTLILEIENTQDAKVGDEVTVELSNKHFSKMLVWAYVIPGLMLFLGLIGTYIISKNELIALIVGVTLMVLSYVIIGKFNNKDEKEYDFKMINKK</sequence>
<dbReference type="InterPro" id="IPR007359">
    <property type="entry name" value="SigmaE_reg_RseC_MucC"/>
</dbReference>
<dbReference type="PROSITE" id="PS51379">
    <property type="entry name" value="4FE4S_FER_2"/>
    <property type="match status" value="1"/>
</dbReference>
<keyword evidence="1" id="KW-1133">Transmembrane helix</keyword>
<evidence type="ECO:0000256" key="1">
    <source>
        <dbReference type="SAM" id="Phobius"/>
    </source>
</evidence>
<dbReference type="PANTHER" id="PTHR35867:SF1">
    <property type="entry name" value="PROTEIN RSEC"/>
    <property type="match status" value="1"/>
</dbReference>
<keyword evidence="1" id="KW-0812">Transmembrane</keyword>
<dbReference type="OrthoDB" id="1734233at2"/>
<dbReference type="EMBL" id="FQXP01000003">
    <property type="protein sequence ID" value="SHH51030.1"/>
    <property type="molecule type" value="Genomic_DNA"/>
</dbReference>
<feature type="transmembrane region" description="Helical" evidence="1">
    <location>
        <begin position="96"/>
        <end position="113"/>
    </location>
</feature>
<dbReference type="PANTHER" id="PTHR35867">
    <property type="entry name" value="PROTEIN RSEC"/>
    <property type="match status" value="1"/>
</dbReference>
<keyword evidence="4" id="KW-1185">Reference proteome</keyword>
<organism evidence="3 4">
    <name type="scientific">Clostridium collagenovorans DSM 3089</name>
    <dbReference type="NCBI Taxonomy" id="1121306"/>
    <lineage>
        <taxon>Bacteria</taxon>
        <taxon>Bacillati</taxon>
        <taxon>Bacillota</taxon>
        <taxon>Clostridia</taxon>
        <taxon>Eubacteriales</taxon>
        <taxon>Clostridiaceae</taxon>
        <taxon>Clostridium</taxon>
    </lineage>
</organism>
<evidence type="ECO:0000313" key="4">
    <source>
        <dbReference type="Proteomes" id="UP000184526"/>
    </source>
</evidence>
<dbReference type="Proteomes" id="UP000184526">
    <property type="component" value="Unassembled WGS sequence"/>
</dbReference>
<dbReference type="InterPro" id="IPR017896">
    <property type="entry name" value="4Fe4S_Fe-S-bd"/>
</dbReference>
<reference evidence="3 4" key="1">
    <citation type="submission" date="2016-11" db="EMBL/GenBank/DDBJ databases">
        <authorList>
            <person name="Jaros S."/>
            <person name="Januszkiewicz K."/>
            <person name="Wedrychowicz H."/>
        </authorList>
    </citation>
    <scope>NUCLEOTIDE SEQUENCE [LARGE SCALE GENOMIC DNA]</scope>
    <source>
        <strain evidence="3 4">DSM 3089</strain>
    </source>
</reference>